<proteinExistence type="predicted"/>
<feature type="transmembrane region" description="Helical" evidence="1">
    <location>
        <begin position="175"/>
        <end position="192"/>
    </location>
</feature>
<evidence type="ECO:0000256" key="1">
    <source>
        <dbReference type="SAM" id="Phobius"/>
    </source>
</evidence>
<dbReference type="InterPro" id="IPR053150">
    <property type="entry name" value="Teicoplanin_resist-assoc"/>
</dbReference>
<organism evidence="3 4">
    <name type="scientific">Corynebacterium pyruviciproducens</name>
    <dbReference type="NCBI Taxonomy" id="598660"/>
    <lineage>
        <taxon>Bacteria</taxon>
        <taxon>Bacillati</taxon>
        <taxon>Actinomycetota</taxon>
        <taxon>Actinomycetes</taxon>
        <taxon>Mycobacteriales</taxon>
        <taxon>Corynebacteriaceae</taxon>
        <taxon>Corynebacterium</taxon>
    </lineage>
</organism>
<reference evidence="3" key="2">
    <citation type="submission" date="2023-10" db="EMBL/GenBank/DDBJ databases">
        <authorList>
            <person name="Choi B."/>
        </authorList>
    </citation>
    <scope>NUCLEOTIDE SEQUENCE</scope>
    <source>
        <strain evidence="3">UMB0763</strain>
    </source>
</reference>
<evidence type="ECO:0000313" key="4">
    <source>
        <dbReference type="Proteomes" id="UP000234560"/>
    </source>
</evidence>
<feature type="transmembrane region" description="Helical" evidence="1">
    <location>
        <begin position="135"/>
        <end position="155"/>
    </location>
</feature>
<dbReference type="InterPro" id="IPR006976">
    <property type="entry name" value="VanZ-like"/>
</dbReference>
<dbReference type="EMBL" id="CP136958">
    <property type="protein sequence ID" value="WOT02586.1"/>
    <property type="molecule type" value="Genomic_DNA"/>
</dbReference>
<keyword evidence="1" id="KW-0812">Transmembrane</keyword>
<sequence length="211" mass="23872">MDWELSSRHLLCGVAPIIALLAVYFIFLHLKERRRTFGHIAISCVFCFYLTGILTMTGIWYTSAFDPRIVYIPFVDMVRGPVDTILNVVLFIPLGIFLPLLYKKFDKMGKIALAGFLISASVEVVQMFGCGATDINDLIANTVGACLGFCIYKMLYRIIPESYLEKIQVDGSQCIYELVIFWLCTLLVMITIQPQIYHALFTAGGEIQTWN</sequence>
<evidence type="ECO:0000313" key="3">
    <source>
        <dbReference type="EMBL" id="WOT02586.1"/>
    </source>
</evidence>
<feature type="transmembrane region" description="Helical" evidence="1">
    <location>
        <begin position="6"/>
        <end position="28"/>
    </location>
</feature>
<gene>
    <name evidence="3" type="ORF">CYJ47_02095</name>
</gene>
<evidence type="ECO:0000259" key="2">
    <source>
        <dbReference type="Pfam" id="PF04892"/>
    </source>
</evidence>
<accession>A0AAF1BX69</accession>
<feature type="domain" description="VanZ-like" evidence="2">
    <location>
        <begin position="19"/>
        <end position="155"/>
    </location>
</feature>
<feature type="transmembrane region" description="Helical" evidence="1">
    <location>
        <begin position="40"/>
        <end position="64"/>
    </location>
</feature>
<reference evidence="3" key="1">
    <citation type="submission" date="2017-12" db="EMBL/GenBank/DDBJ databases">
        <authorList>
            <person name="Thomas-White K."/>
            <person name="Wolfe A.J."/>
        </authorList>
    </citation>
    <scope>NUCLEOTIDE SEQUENCE</scope>
    <source>
        <strain evidence="3">UMB0763</strain>
    </source>
</reference>
<dbReference type="PANTHER" id="PTHR36834">
    <property type="entry name" value="MEMBRANE PROTEIN-RELATED"/>
    <property type="match status" value="1"/>
</dbReference>
<dbReference type="Pfam" id="PF04892">
    <property type="entry name" value="VanZ"/>
    <property type="match status" value="1"/>
</dbReference>
<keyword evidence="1" id="KW-1133">Transmembrane helix</keyword>
<feature type="transmembrane region" description="Helical" evidence="1">
    <location>
        <begin position="84"/>
        <end position="102"/>
    </location>
</feature>
<dbReference type="RefSeq" id="WP_101679295.1">
    <property type="nucleotide sequence ID" value="NZ_CP136958.1"/>
</dbReference>
<feature type="transmembrane region" description="Helical" evidence="1">
    <location>
        <begin position="111"/>
        <end position="129"/>
    </location>
</feature>
<keyword evidence="1" id="KW-0472">Membrane</keyword>
<dbReference type="Proteomes" id="UP000234560">
    <property type="component" value="Chromosome"/>
</dbReference>
<protein>
    <submittedName>
        <fullName evidence="3">VanZ family protein</fullName>
    </submittedName>
</protein>
<dbReference type="KEGG" id="cpyr:CYJ47_02095"/>
<dbReference type="AlphaFoldDB" id="A0AAF1BX69"/>
<name>A0AAF1BX69_9CORY</name>
<dbReference type="PANTHER" id="PTHR36834:SF2">
    <property type="entry name" value="MEMBRANE PROTEIN"/>
    <property type="match status" value="1"/>
</dbReference>